<keyword evidence="11" id="KW-0249">Electron transport</keyword>
<keyword evidence="13" id="KW-0408">Iron</keyword>
<keyword evidence="15" id="KW-1015">Disulfide bond</keyword>
<proteinExistence type="inferred from homology"/>
<evidence type="ECO:0000256" key="15">
    <source>
        <dbReference type="ARBA" id="ARBA00023157"/>
    </source>
</evidence>
<evidence type="ECO:0000256" key="19">
    <source>
        <dbReference type="SAM" id="SignalP"/>
    </source>
</evidence>
<keyword evidence="5" id="KW-0349">Heme</keyword>
<dbReference type="GO" id="GO:0071949">
    <property type="term" value="F:FAD binding"/>
    <property type="evidence" value="ECO:0007669"/>
    <property type="project" value="InterPro"/>
</dbReference>
<feature type="domain" description="Cytochrome b5 heme-binding" evidence="20">
    <location>
        <begin position="1055"/>
        <end position="1130"/>
    </location>
</feature>
<protein>
    <recommendedName>
        <fullName evidence="20">Cytochrome b5 heme-binding domain-containing protein</fullName>
    </recommendedName>
</protein>
<dbReference type="GO" id="GO:0005789">
    <property type="term" value="C:endoplasmic reticulum membrane"/>
    <property type="evidence" value="ECO:0007669"/>
    <property type="project" value="UniProtKB-SubCell"/>
</dbReference>
<dbReference type="Gene3D" id="3.10.120.10">
    <property type="entry name" value="Cytochrome b5-like heme/steroid binding domain"/>
    <property type="match status" value="1"/>
</dbReference>
<dbReference type="PANTHER" id="PTHR43400:SF1">
    <property type="entry name" value="FUMARATE REDUCTASE"/>
    <property type="match status" value="1"/>
</dbReference>
<evidence type="ECO:0000256" key="5">
    <source>
        <dbReference type="ARBA" id="ARBA00022617"/>
    </source>
</evidence>
<accession>A0AB34KB47</accession>
<evidence type="ECO:0000256" key="8">
    <source>
        <dbReference type="ARBA" id="ARBA00022729"/>
    </source>
</evidence>
<dbReference type="GO" id="GO:0010181">
    <property type="term" value="F:FMN binding"/>
    <property type="evidence" value="ECO:0007669"/>
    <property type="project" value="InterPro"/>
</dbReference>
<dbReference type="InterPro" id="IPR036400">
    <property type="entry name" value="Cyt_B5-like_heme/steroid_sf"/>
</dbReference>
<evidence type="ECO:0000256" key="13">
    <source>
        <dbReference type="ARBA" id="ARBA00023004"/>
    </source>
</evidence>
<gene>
    <name evidence="21" type="ORF">AB1Y20_001337</name>
</gene>
<keyword evidence="4" id="KW-0813">Transport</keyword>
<dbReference type="InterPro" id="IPR007266">
    <property type="entry name" value="Ero1"/>
</dbReference>
<dbReference type="SUPFAM" id="SSF56425">
    <property type="entry name" value="Succinate dehydrogenase/fumarate reductase flavoprotein, catalytic domain"/>
    <property type="match status" value="1"/>
</dbReference>
<feature type="compositionally biased region" description="Low complexity" evidence="18">
    <location>
        <begin position="1035"/>
        <end position="1049"/>
    </location>
</feature>
<dbReference type="Proteomes" id="UP001515480">
    <property type="component" value="Unassembled WGS sequence"/>
</dbReference>
<keyword evidence="22" id="KW-1185">Reference proteome</keyword>
<feature type="region of interest" description="Disordered" evidence="18">
    <location>
        <begin position="1024"/>
        <end position="1055"/>
    </location>
</feature>
<dbReference type="InterPro" id="IPR018506">
    <property type="entry name" value="Cyt_B5_heme-BS"/>
</dbReference>
<dbReference type="InterPro" id="IPR037192">
    <property type="entry name" value="ERO1-like_sf"/>
</dbReference>
<evidence type="ECO:0000256" key="16">
    <source>
        <dbReference type="ARBA" id="ARBA00023180"/>
    </source>
</evidence>
<dbReference type="InterPro" id="IPR050315">
    <property type="entry name" value="FAD-oxidoreductase_2"/>
</dbReference>
<dbReference type="Gene3D" id="3.90.700.10">
    <property type="entry name" value="Succinate dehydrogenase/fumarate reductase flavoprotein, catalytic domain"/>
    <property type="match status" value="1"/>
</dbReference>
<keyword evidence="7" id="KW-0479">Metal-binding</keyword>
<dbReference type="GO" id="GO:0016972">
    <property type="term" value="F:thiol oxidase activity"/>
    <property type="evidence" value="ECO:0007669"/>
    <property type="project" value="InterPro"/>
</dbReference>
<dbReference type="InterPro" id="IPR001199">
    <property type="entry name" value="Cyt_B5-like_heme/steroid-bd"/>
</dbReference>
<dbReference type="Pfam" id="PF00173">
    <property type="entry name" value="Cyt-b5"/>
    <property type="match status" value="1"/>
</dbReference>
<dbReference type="InterPro" id="IPR003953">
    <property type="entry name" value="FAD-dep_OxRdtase_2_FAD-bd"/>
</dbReference>
<dbReference type="SUPFAM" id="SSF55856">
    <property type="entry name" value="Cytochrome b5-like heme/steroid binding domain"/>
    <property type="match status" value="1"/>
</dbReference>
<dbReference type="GO" id="GO:0046872">
    <property type="term" value="F:metal ion binding"/>
    <property type="evidence" value="ECO:0007669"/>
    <property type="project" value="UniProtKB-KW"/>
</dbReference>
<keyword evidence="14" id="KW-0472">Membrane</keyword>
<dbReference type="PROSITE" id="PS50255">
    <property type="entry name" value="CYTOCHROME_B5_2"/>
    <property type="match status" value="1"/>
</dbReference>
<evidence type="ECO:0000313" key="21">
    <source>
        <dbReference type="EMBL" id="KAL1530432.1"/>
    </source>
</evidence>
<dbReference type="InterPro" id="IPR010960">
    <property type="entry name" value="Flavocytochrome_c"/>
</dbReference>
<dbReference type="Pfam" id="PF00890">
    <property type="entry name" value="FAD_binding_2"/>
    <property type="match status" value="1"/>
</dbReference>
<dbReference type="InterPro" id="IPR027477">
    <property type="entry name" value="Succ_DH/fumarate_Rdtase_cat_sf"/>
</dbReference>
<dbReference type="Gene3D" id="3.50.50.60">
    <property type="entry name" value="FAD/NAD(P)-binding domain"/>
    <property type="match status" value="1"/>
</dbReference>
<evidence type="ECO:0000256" key="17">
    <source>
        <dbReference type="ARBA" id="ARBA00023284"/>
    </source>
</evidence>
<dbReference type="GO" id="GO:0020037">
    <property type="term" value="F:heme binding"/>
    <property type="evidence" value="ECO:0007669"/>
    <property type="project" value="InterPro"/>
</dbReference>
<evidence type="ECO:0000256" key="14">
    <source>
        <dbReference type="ARBA" id="ARBA00023136"/>
    </source>
</evidence>
<evidence type="ECO:0000256" key="1">
    <source>
        <dbReference type="ARBA" id="ARBA00001974"/>
    </source>
</evidence>
<dbReference type="GO" id="GO:0034975">
    <property type="term" value="P:protein folding in endoplasmic reticulum"/>
    <property type="evidence" value="ECO:0007669"/>
    <property type="project" value="InterPro"/>
</dbReference>
<evidence type="ECO:0000259" key="20">
    <source>
        <dbReference type="PROSITE" id="PS50255"/>
    </source>
</evidence>
<dbReference type="Pfam" id="PF04137">
    <property type="entry name" value="ERO1"/>
    <property type="match status" value="1"/>
</dbReference>
<evidence type="ECO:0000256" key="4">
    <source>
        <dbReference type="ARBA" id="ARBA00022448"/>
    </source>
</evidence>
<comment type="cofactor">
    <cofactor evidence="1">
        <name>FAD</name>
        <dbReference type="ChEBI" id="CHEBI:57692"/>
    </cofactor>
</comment>
<reference evidence="21 22" key="1">
    <citation type="journal article" date="2024" name="Science">
        <title>Giant polyketide synthase enzymes in the biosynthesis of giant marine polyether toxins.</title>
        <authorList>
            <person name="Fallon T.R."/>
            <person name="Shende V.V."/>
            <person name="Wierzbicki I.H."/>
            <person name="Pendleton A.L."/>
            <person name="Watervoot N.F."/>
            <person name="Auber R.P."/>
            <person name="Gonzalez D.J."/>
            <person name="Wisecaver J.H."/>
            <person name="Moore B.S."/>
        </authorList>
    </citation>
    <scope>NUCLEOTIDE SEQUENCE [LARGE SCALE GENOMIC DNA]</scope>
    <source>
        <strain evidence="21 22">12B1</strain>
    </source>
</reference>
<dbReference type="EMBL" id="JBGBPQ010000001">
    <property type="protein sequence ID" value="KAL1530432.1"/>
    <property type="molecule type" value="Genomic_DNA"/>
</dbReference>
<sequence>MSSALVLAVMTFVTSDSMVQIATGPLVDAQCNMETVEEANAHQLYALLTELSEATFFRLINVNMEGKCPYWGGPEVDEPECESKSDETAVPLCTVGPGEESNPFASNPFSFSSPSMPMTEAEDFVDQTISPEEDEVIATVTEADCSNEELPTFWLDMCSAIPTNASDYVNLQLNKESYTGYNGSHVWQAIYNENCLQRTGGHDNNMCYEERVLYRLLSGMHAATNTHIARYYYAPSKRKNRSEWEPNLEYFSRQFHGHPERLKNLHFAFVVLLRSIRRGTPYLSSYDFGAGDPEAGVRAQALVRRLLDSSILKSCSAVFDAFDEGLLFREQQAPWWSLKKQFKGVFHNVSRVLDCVSCQKCRLHAKVTMLGFGAALKMLLLPPELLATAFSREEIVALFNTLAKFSSAIHYVKYLTQMQYKLFSPEIANTQRVGPSATPPAPPSPSAPSRPPRVPSKEGNFDVGDAPYDVGMLDGVMAQIAALSKNGELSAEHEIEAVRRVLQGDALVTLLAHHFRGLPTLARHLQAALQHPVRQMTAAPLASATAAPASTAFDVAVIGSGVAGLTTTLRLLDSGARVALVDKERRIGGNSAKASSGINGCCPAHSRSTKNKDDSVTAFIEDTAKSARREPTGLISLLASSSQGAIEWLLNRTSIDLSKVAQLGGHKYARTHRPANGMIGAELVFALQKEVRKFEQSGQLKLLLGNRVTELLQDEHGRVIGVAYEQDGSTRQLLVPQTVLATGGFANDRSNASLLALHRPDLVRFPTTNGVWATGDGMKMAMAIGAGTVDMDKVQVHPTGFVDPAEPEASTKVLCGEMMRGVGGLLVTPNGSRFVNELSPRDKVVDAQLATGAEEFGLILNAEMAAEAGKHVELYSRKGLLVKVHGVSELATWMSGSKGVKHASNASALEVQLSATLEAYNHAAAVGADAFGKQYFTNAPLPIDGVMYVGRIVPVVHYCMGGITMDEHGAVLRSDGTAVPGLHAAGEVTGGVHGENRLGGNSLLECTVFGSIVGEKLAREVAASHVDPQSWTNKQSSASVSASSEEQAAPPGNSLRRISLEELSAHSSSGDYWVALHGKVYDLSGFVDEHPAGAESITKLAGADGTPMYQTVHNLQMLADFENEVVGILGTD</sequence>
<feature type="compositionally biased region" description="Pro residues" evidence="18">
    <location>
        <begin position="437"/>
        <end position="454"/>
    </location>
</feature>
<keyword evidence="9" id="KW-0256">Endoplasmic reticulum</keyword>
<dbReference type="SMART" id="SM01117">
    <property type="entry name" value="Cyt-b5"/>
    <property type="match status" value="1"/>
</dbReference>
<dbReference type="NCBIfam" id="TIGR01813">
    <property type="entry name" value="flavo_cyto_c"/>
    <property type="match status" value="1"/>
</dbReference>
<dbReference type="GO" id="GO:0015035">
    <property type="term" value="F:protein-disulfide reductase activity"/>
    <property type="evidence" value="ECO:0007669"/>
    <property type="project" value="InterPro"/>
</dbReference>
<keyword evidence="10" id="KW-0274">FAD</keyword>
<evidence type="ECO:0000256" key="12">
    <source>
        <dbReference type="ARBA" id="ARBA00023002"/>
    </source>
</evidence>
<dbReference type="InterPro" id="IPR036188">
    <property type="entry name" value="FAD/NAD-bd_sf"/>
</dbReference>
<keyword evidence="17" id="KW-0676">Redox-active center</keyword>
<dbReference type="SUPFAM" id="SSF51905">
    <property type="entry name" value="FAD/NAD(P)-binding domain"/>
    <property type="match status" value="1"/>
</dbReference>
<comment type="subcellular location">
    <subcellularLocation>
        <location evidence="2">Endoplasmic reticulum membrane</location>
        <topology evidence="2">Peripheral membrane protein</topology>
        <orientation evidence="2">Lumenal side</orientation>
    </subcellularLocation>
</comment>
<name>A0AB34KB47_PRYPA</name>
<keyword evidence="12" id="KW-0560">Oxidoreductase</keyword>
<keyword evidence="8 19" id="KW-0732">Signal</keyword>
<evidence type="ECO:0000256" key="11">
    <source>
        <dbReference type="ARBA" id="ARBA00022982"/>
    </source>
</evidence>
<evidence type="ECO:0000256" key="2">
    <source>
        <dbReference type="ARBA" id="ARBA00004367"/>
    </source>
</evidence>
<evidence type="ECO:0000256" key="7">
    <source>
        <dbReference type="ARBA" id="ARBA00022723"/>
    </source>
</evidence>
<dbReference type="PANTHER" id="PTHR43400">
    <property type="entry name" value="FUMARATE REDUCTASE"/>
    <property type="match status" value="1"/>
</dbReference>
<feature type="chain" id="PRO_5044331619" description="Cytochrome b5 heme-binding domain-containing protein" evidence="19">
    <location>
        <begin position="16"/>
        <end position="1132"/>
    </location>
</feature>
<evidence type="ECO:0000256" key="10">
    <source>
        <dbReference type="ARBA" id="ARBA00022827"/>
    </source>
</evidence>
<dbReference type="AlphaFoldDB" id="A0AB34KB47"/>
<feature type="region of interest" description="Disordered" evidence="18">
    <location>
        <begin position="431"/>
        <end position="461"/>
    </location>
</feature>
<evidence type="ECO:0000256" key="18">
    <source>
        <dbReference type="SAM" id="MobiDB-lite"/>
    </source>
</evidence>
<evidence type="ECO:0000256" key="6">
    <source>
        <dbReference type="ARBA" id="ARBA00022630"/>
    </source>
</evidence>
<evidence type="ECO:0000256" key="9">
    <source>
        <dbReference type="ARBA" id="ARBA00022824"/>
    </source>
</evidence>
<comment type="caution">
    <text evidence="21">The sequence shown here is derived from an EMBL/GenBank/DDBJ whole genome shotgun (WGS) entry which is preliminary data.</text>
</comment>
<feature type="signal peptide" evidence="19">
    <location>
        <begin position="1"/>
        <end position="15"/>
    </location>
</feature>
<comment type="similarity">
    <text evidence="3">Belongs to the EROs family.</text>
</comment>
<dbReference type="SUPFAM" id="SSF110019">
    <property type="entry name" value="ERO1-like"/>
    <property type="match status" value="1"/>
</dbReference>
<keyword evidence="16" id="KW-0325">Glycoprotein</keyword>
<keyword evidence="6" id="KW-0285">Flavoprotein</keyword>
<evidence type="ECO:0000256" key="3">
    <source>
        <dbReference type="ARBA" id="ARBA00008277"/>
    </source>
</evidence>
<evidence type="ECO:0000313" key="22">
    <source>
        <dbReference type="Proteomes" id="UP001515480"/>
    </source>
</evidence>
<organism evidence="21 22">
    <name type="scientific">Prymnesium parvum</name>
    <name type="common">Toxic golden alga</name>
    <dbReference type="NCBI Taxonomy" id="97485"/>
    <lineage>
        <taxon>Eukaryota</taxon>
        <taxon>Haptista</taxon>
        <taxon>Haptophyta</taxon>
        <taxon>Prymnesiophyceae</taxon>
        <taxon>Prymnesiales</taxon>
        <taxon>Prymnesiaceae</taxon>
        <taxon>Prymnesium</taxon>
    </lineage>
</organism>
<dbReference type="PROSITE" id="PS00191">
    <property type="entry name" value="CYTOCHROME_B5_1"/>
    <property type="match status" value="1"/>
</dbReference>